<feature type="compositionally biased region" description="Low complexity" evidence="1">
    <location>
        <begin position="37"/>
        <end position="46"/>
    </location>
</feature>
<protein>
    <submittedName>
        <fullName evidence="2">Uncharacterized protein</fullName>
    </submittedName>
</protein>
<comment type="caution">
    <text evidence="2">The sequence shown here is derived from an EMBL/GenBank/DDBJ whole genome shotgun (WGS) entry which is preliminary data.</text>
</comment>
<accession>A0AAW1XTT3</accession>
<feature type="compositionally biased region" description="Basic residues" evidence="1">
    <location>
        <begin position="147"/>
        <end position="157"/>
    </location>
</feature>
<proteinExistence type="predicted"/>
<organism evidence="2 3">
    <name type="scientific">Rubus argutus</name>
    <name type="common">Southern blackberry</name>
    <dbReference type="NCBI Taxonomy" id="59490"/>
    <lineage>
        <taxon>Eukaryota</taxon>
        <taxon>Viridiplantae</taxon>
        <taxon>Streptophyta</taxon>
        <taxon>Embryophyta</taxon>
        <taxon>Tracheophyta</taxon>
        <taxon>Spermatophyta</taxon>
        <taxon>Magnoliopsida</taxon>
        <taxon>eudicotyledons</taxon>
        <taxon>Gunneridae</taxon>
        <taxon>Pentapetalae</taxon>
        <taxon>rosids</taxon>
        <taxon>fabids</taxon>
        <taxon>Rosales</taxon>
        <taxon>Rosaceae</taxon>
        <taxon>Rosoideae</taxon>
        <taxon>Rosoideae incertae sedis</taxon>
        <taxon>Rubus</taxon>
    </lineage>
</organism>
<keyword evidence="3" id="KW-1185">Reference proteome</keyword>
<dbReference type="EMBL" id="JBEDUW010000003">
    <property type="protein sequence ID" value="KAK9939505.1"/>
    <property type="molecule type" value="Genomic_DNA"/>
</dbReference>
<feature type="compositionally biased region" description="Basic and acidic residues" evidence="1">
    <location>
        <begin position="127"/>
        <end position="146"/>
    </location>
</feature>
<reference evidence="2 3" key="1">
    <citation type="journal article" date="2023" name="G3 (Bethesda)">
        <title>A chromosome-length genome assembly and annotation of blackberry (Rubus argutus, cv. 'Hillquist').</title>
        <authorList>
            <person name="Bruna T."/>
            <person name="Aryal R."/>
            <person name="Dudchenko O."/>
            <person name="Sargent D.J."/>
            <person name="Mead D."/>
            <person name="Buti M."/>
            <person name="Cavallini A."/>
            <person name="Hytonen T."/>
            <person name="Andres J."/>
            <person name="Pham M."/>
            <person name="Weisz D."/>
            <person name="Mascagni F."/>
            <person name="Usai G."/>
            <person name="Natali L."/>
            <person name="Bassil N."/>
            <person name="Fernandez G.E."/>
            <person name="Lomsadze A."/>
            <person name="Armour M."/>
            <person name="Olukolu B."/>
            <person name="Poorten T."/>
            <person name="Britton C."/>
            <person name="Davik J."/>
            <person name="Ashrafi H."/>
            <person name="Aiden E.L."/>
            <person name="Borodovsky M."/>
            <person name="Worthington M."/>
        </authorList>
    </citation>
    <scope>NUCLEOTIDE SEQUENCE [LARGE SCALE GENOMIC DNA]</scope>
    <source>
        <strain evidence="2">PI 553951</strain>
    </source>
</reference>
<sequence length="157" mass="17180">MPIPHCALLDPHLLTTLQFLSLSSTPATTQPSHGPVSTSPSAASPLPSLPSPPRHLAAYPKQLLPVPSSDQRHRPMAARLSSVSHRCFHPSAKPVVRRPALPPSSALPPPSPICPVMPFCFGWEEKKGGLKNEKNKEEGWERESERRIKKATGKKRK</sequence>
<evidence type="ECO:0000313" key="2">
    <source>
        <dbReference type="EMBL" id="KAK9939505.1"/>
    </source>
</evidence>
<name>A0AAW1XTT3_RUBAR</name>
<dbReference type="AlphaFoldDB" id="A0AAW1XTT3"/>
<dbReference type="Proteomes" id="UP001457282">
    <property type="component" value="Unassembled WGS sequence"/>
</dbReference>
<evidence type="ECO:0000256" key="1">
    <source>
        <dbReference type="SAM" id="MobiDB-lite"/>
    </source>
</evidence>
<feature type="region of interest" description="Disordered" evidence="1">
    <location>
        <begin position="24"/>
        <end position="56"/>
    </location>
</feature>
<feature type="region of interest" description="Disordered" evidence="1">
    <location>
        <begin position="65"/>
        <end position="84"/>
    </location>
</feature>
<evidence type="ECO:0000313" key="3">
    <source>
        <dbReference type="Proteomes" id="UP001457282"/>
    </source>
</evidence>
<gene>
    <name evidence="2" type="ORF">M0R45_016200</name>
</gene>
<feature type="compositionally biased region" description="Polar residues" evidence="1">
    <location>
        <begin position="26"/>
        <end position="36"/>
    </location>
</feature>
<feature type="region of interest" description="Disordered" evidence="1">
    <location>
        <begin position="127"/>
        <end position="157"/>
    </location>
</feature>